<accession>A0A7R9MAZ2</accession>
<organism evidence="1">
    <name type="scientific">Oppiella nova</name>
    <dbReference type="NCBI Taxonomy" id="334625"/>
    <lineage>
        <taxon>Eukaryota</taxon>
        <taxon>Metazoa</taxon>
        <taxon>Ecdysozoa</taxon>
        <taxon>Arthropoda</taxon>
        <taxon>Chelicerata</taxon>
        <taxon>Arachnida</taxon>
        <taxon>Acari</taxon>
        <taxon>Acariformes</taxon>
        <taxon>Sarcoptiformes</taxon>
        <taxon>Oribatida</taxon>
        <taxon>Brachypylina</taxon>
        <taxon>Oppioidea</taxon>
        <taxon>Oppiidae</taxon>
        <taxon>Oppiella</taxon>
    </lineage>
</organism>
<keyword evidence="2" id="KW-1185">Reference proteome</keyword>
<evidence type="ECO:0000313" key="1">
    <source>
        <dbReference type="EMBL" id="CAD7655752.1"/>
    </source>
</evidence>
<proteinExistence type="predicted"/>
<evidence type="ECO:0000313" key="2">
    <source>
        <dbReference type="Proteomes" id="UP000728032"/>
    </source>
</evidence>
<dbReference type="EMBL" id="OC924814">
    <property type="protein sequence ID" value="CAD7655752.1"/>
    <property type="molecule type" value="Genomic_DNA"/>
</dbReference>
<protein>
    <submittedName>
        <fullName evidence="1">Uncharacterized protein</fullName>
    </submittedName>
</protein>
<dbReference type="Proteomes" id="UP000728032">
    <property type="component" value="Unassembled WGS sequence"/>
</dbReference>
<dbReference type="AlphaFoldDB" id="A0A7R9MAZ2"/>
<sequence length="275" mass="31841">MVDDFQTMAYEKIYVDNNGNDVVSEIDKEMDRLRIEQIKAELIQSSQEFETKNHQINGFIKQDQELDLDSIFLTWGQPSNDYSQSNSSQLQPAVDQMPVHHNIAQTSYARNNESQDFAINEQYIPVPQNSAYIPHENSILQQQQLQHSPHHINNDIQAHHYIGTNDNMSAGVPIVPIPEFREVQVPAKIKTHRKLGRPPENPNRRVLSPVIKRMRIEAEERRLLIRNHELKWKVQYLVNEMQALKARFVSQYGYIPNTDTISLNGANGMPDHKVK</sequence>
<dbReference type="EMBL" id="CAJPVJ010009989">
    <property type="protein sequence ID" value="CAG2172939.1"/>
    <property type="molecule type" value="Genomic_DNA"/>
</dbReference>
<reference evidence="1" key="1">
    <citation type="submission" date="2020-11" db="EMBL/GenBank/DDBJ databases">
        <authorList>
            <person name="Tran Van P."/>
        </authorList>
    </citation>
    <scope>NUCLEOTIDE SEQUENCE</scope>
</reference>
<name>A0A7R9MAZ2_9ACAR</name>
<gene>
    <name evidence="1" type="ORF">ONB1V03_LOCUS12395</name>
</gene>
<dbReference type="OrthoDB" id="10628128at2759"/>